<feature type="chain" id="PRO_5023864828" evidence="1">
    <location>
        <begin position="22"/>
        <end position="139"/>
    </location>
</feature>
<dbReference type="EMBL" id="MH175130">
    <property type="protein sequence ID" value="AWT22236.1"/>
    <property type="molecule type" value="mRNA"/>
</dbReference>
<organism evidence="2">
    <name type="scientific">Mythimna separata</name>
    <name type="common">Oriental armyworm</name>
    <name type="synonym">Pseudaletia separata</name>
    <dbReference type="NCBI Taxonomy" id="271217"/>
    <lineage>
        <taxon>Eukaryota</taxon>
        <taxon>Metazoa</taxon>
        <taxon>Ecdysozoa</taxon>
        <taxon>Arthropoda</taxon>
        <taxon>Hexapoda</taxon>
        <taxon>Insecta</taxon>
        <taxon>Pterygota</taxon>
        <taxon>Neoptera</taxon>
        <taxon>Endopterygota</taxon>
        <taxon>Lepidoptera</taxon>
        <taxon>Glossata</taxon>
        <taxon>Ditrysia</taxon>
        <taxon>Noctuoidea</taxon>
        <taxon>Noctuidae</taxon>
        <taxon>Noctuinae</taxon>
        <taxon>Hadenini</taxon>
        <taxon>Mythimna</taxon>
    </lineage>
</organism>
<keyword evidence="1" id="KW-0732">Signal</keyword>
<feature type="signal peptide" evidence="1">
    <location>
        <begin position="1"/>
        <end position="21"/>
    </location>
</feature>
<reference evidence="2" key="1">
    <citation type="submission" date="2018-04" db="EMBL/GenBank/DDBJ databases">
        <authorList>
            <person name="Chen W.-B."/>
        </authorList>
    </citation>
    <scope>NUCLEOTIDE SEQUENCE</scope>
    <source>
        <tissue evidence="2">Brain</tissue>
    </source>
</reference>
<dbReference type="InterPro" id="IPR036728">
    <property type="entry name" value="PBP_GOBP_sf"/>
</dbReference>
<dbReference type="InterPro" id="IPR006170">
    <property type="entry name" value="PBP/GOBP"/>
</dbReference>
<dbReference type="AlphaFoldDB" id="A0A5H2N9K1"/>
<proteinExistence type="evidence at transcript level"/>
<name>A0A5H2N9K1_MYTSE</name>
<sequence length="139" mass="15150">MSKFSCLAFCVVVVSLNSVLAEDGPANEGDVLDIVFECAKENEVKASEILAVMTSRDVTLVNPCLWSCCLKKGGFIDDKGQYVLNPGLTYVKNIVKSDQFYTFIEKSAKQCESVKDKAGSECELGALLAACIVEQMMKM</sequence>
<accession>A0A5H2N9K1</accession>
<dbReference type="Pfam" id="PF01395">
    <property type="entry name" value="PBP_GOBP"/>
    <property type="match status" value="1"/>
</dbReference>
<dbReference type="GO" id="GO:0005549">
    <property type="term" value="F:odorant binding"/>
    <property type="evidence" value="ECO:0007669"/>
    <property type="project" value="InterPro"/>
</dbReference>
<evidence type="ECO:0000256" key="1">
    <source>
        <dbReference type="SAM" id="SignalP"/>
    </source>
</evidence>
<dbReference type="SUPFAM" id="SSF47565">
    <property type="entry name" value="Insect pheromone/odorant-binding proteins"/>
    <property type="match status" value="1"/>
</dbReference>
<dbReference type="CDD" id="cd23992">
    <property type="entry name" value="PBP_GOBP"/>
    <property type="match status" value="1"/>
</dbReference>
<evidence type="ECO:0000313" key="2">
    <source>
        <dbReference type="EMBL" id="AWT22236.1"/>
    </source>
</evidence>
<dbReference type="Gene3D" id="1.10.238.20">
    <property type="entry name" value="Pheromone/general odorant binding protein domain"/>
    <property type="match status" value="1"/>
</dbReference>
<protein>
    <submittedName>
        <fullName evidence="2">Odorant-binding protein 13</fullName>
    </submittedName>
</protein>